<comment type="similarity">
    <text evidence="1">In the N-terminal section; belongs to the zinc metallo-hydrolase group 3 family.</text>
</comment>
<dbReference type="GO" id="GO:0009055">
    <property type="term" value="F:electron transfer activity"/>
    <property type="evidence" value="ECO:0007669"/>
    <property type="project" value="InterPro"/>
</dbReference>
<evidence type="ECO:0000313" key="4">
    <source>
        <dbReference type="Proteomes" id="UP000183245"/>
    </source>
</evidence>
<evidence type="ECO:0000256" key="1">
    <source>
        <dbReference type="ARBA" id="ARBA00007121"/>
    </source>
</evidence>
<dbReference type="GO" id="GO:0046872">
    <property type="term" value="F:metal ion binding"/>
    <property type="evidence" value="ECO:0007669"/>
    <property type="project" value="InterPro"/>
</dbReference>
<keyword evidence="3" id="KW-0378">Hydrolase</keyword>
<dbReference type="EMBL" id="MNZT01000077">
    <property type="protein sequence ID" value="OIP96888.1"/>
    <property type="molecule type" value="Genomic_DNA"/>
</dbReference>
<dbReference type="Pfam" id="PF19583">
    <property type="entry name" value="ODP"/>
    <property type="match status" value="1"/>
</dbReference>
<name>A0A1J5J066_9BACT</name>
<dbReference type="InterPro" id="IPR008254">
    <property type="entry name" value="Flavodoxin/NO_synth"/>
</dbReference>
<comment type="caution">
    <text evidence="3">The sequence shown here is derived from an EMBL/GenBank/DDBJ whole genome shotgun (WGS) entry which is preliminary data.</text>
</comment>
<dbReference type="InterPro" id="IPR029039">
    <property type="entry name" value="Flavoprotein-like_sf"/>
</dbReference>
<dbReference type="SUPFAM" id="SSF56281">
    <property type="entry name" value="Metallo-hydrolase/oxidoreductase"/>
    <property type="match status" value="1"/>
</dbReference>
<dbReference type="Gene3D" id="3.40.50.360">
    <property type="match status" value="1"/>
</dbReference>
<dbReference type="Pfam" id="PF00258">
    <property type="entry name" value="Flavodoxin_1"/>
    <property type="match status" value="1"/>
</dbReference>
<protein>
    <submittedName>
        <fullName evidence="3">MBL fold hydrolase</fullName>
    </submittedName>
</protein>
<dbReference type="PANTHER" id="PTHR43717">
    <property type="entry name" value="ANAEROBIC NITRIC OXIDE REDUCTASE FLAVORUBREDOXIN"/>
    <property type="match status" value="1"/>
</dbReference>
<dbReference type="STRING" id="1817892.AUK40_04485"/>
<dbReference type="InterPro" id="IPR045761">
    <property type="entry name" value="ODP_dom"/>
</dbReference>
<dbReference type="InterPro" id="IPR016440">
    <property type="entry name" value="Rubredoxin-O_OxRdtase"/>
</dbReference>
<evidence type="ECO:0000313" key="3">
    <source>
        <dbReference type="EMBL" id="OIP96888.1"/>
    </source>
</evidence>
<dbReference type="Proteomes" id="UP000183245">
    <property type="component" value="Unassembled WGS sequence"/>
</dbReference>
<proteinExistence type="inferred from homology"/>
<dbReference type="AlphaFoldDB" id="A0A1J5J066"/>
<gene>
    <name evidence="3" type="ORF">AUK40_04485</name>
</gene>
<dbReference type="SUPFAM" id="SSF52218">
    <property type="entry name" value="Flavoproteins"/>
    <property type="match status" value="1"/>
</dbReference>
<dbReference type="GO" id="GO:0016491">
    <property type="term" value="F:oxidoreductase activity"/>
    <property type="evidence" value="ECO:0007669"/>
    <property type="project" value="InterPro"/>
</dbReference>
<dbReference type="Gene3D" id="3.60.15.10">
    <property type="entry name" value="Ribonuclease Z/Hydroxyacylglutathione hydrolase-like"/>
    <property type="match status" value="1"/>
</dbReference>
<dbReference type="GO" id="GO:0010181">
    <property type="term" value="F:FMN binding"/>
    <property type="evidence" value="ECO:0007669"/>
    <property type="project" value="InterPro"/>
</dbReference>
<dbReference type="InterPro" id="IPR001279">
    <property type="entry name" value="Metallo-B-lactamas"/>
</dbReference>
<dbReference type="GO" id="GO:0016787">
    <property type="term" value="F:hydrolase activity"/>
    <property type="evidence" value="ECO:0007669"/>
    <property type="project" value="UniProtKB-KW"/>
</dbReference>
<reference evidence="3 4" key="1">
    <citation type="journal article" date="2016" name="Environ. Microbiol.">
        <title>Genomic resolution of a cold subsurface aquifer community provides metabolic insights for novel microbes adapted to high CO concentrations.</title>
        <authorList>
            <person name="Probst A.J."/>
            <person name="Castelle C.J."/>
            <person name="Singh A."/>
            <person name="Brown C.T."/>
            <person name="Anantharaman K."/>
            <person name="Sharon I."/>
            <person name="Hug L.A."/>
            <person name="Burstein D."/>
            <person name="Emerson J.B."/>
            <person name="Thomas B.C."/>
            <person name="Banfield J.F."/>
        </authorList>
    </citation>
    <scope>NUCLEOTIDE SEQUENCE [LARGE SCALE GENOMIC DNA]</scope>
    <source>
        <strain evidence="3">CG2_30_54_11</strain>
    </source>
</reference>
<dbReference type="SMART" id="SM00849">
    <property type="entry name" value="Lactamase_B"/>
    <property type="match status" value="1"/>
</dbReference>
<dbReference type="CDD" id="cd07709">
    <property type="entry name" value="flavodiiron_proteins_MBL-fold"/>
    <property type="match status" value="1"/>
</dbReference>
<dbReference type="PROSITE" id="PS50902">
    <property type="entry name" value="FLAVODOXIN_LIKE"/>
    <property type="match status" value="1"/>
</dbReference>
<dbReference type="InterPro" id="IPR036866">
    <property type="entry name" value="RibonucZ/Hydroxyglut_hydro"/>
</dbReference>
<feature type="domain" description="Flavodoxin-like" evidence="2">
    <location>
        <begin position="247"/>
        <end position="384"/>
    </location>
</feature>
<dbReference type="PANTHER" id="PTHR43717:SF1">
    <property type="entry name" value="ANAEROBIC NITRIC OXIDE REDUCTASE FLAVORUBREDOXIN"/>
    <property type="match status" value="1"/>
</dbReference>
<accession>A0A1J5J066</accession>
<dbReference type="PIRSF" id="PIRSF005243">
    <property type="entry name" value="ROO"/>
    <property type="match status" value="1"/>
</dbReference>
<organism evidence="3 4">
    <name type="scientific">Candidatus Wirthbacteria bacterium CG2_30_54_11</name>
    <dbReference type="NCBI Taxonomy" id="1817892"/>
    <lineage>
        <taxon>Bacteria</taxon>
        <taxon>Candidatus Wirthbacteria</taxon>
    </lineage>
</organism>
<evidence type="ECO:0000259" key="2">
    <source>
        <dbReference type="PROSITE" id="PS50902"/>
    </source>
</evidence>
<sequence length="394" mass="43603">MTPEELKPGISSVGAKDFDRRLFDSLIPLPDGTTYNAYVVRGSEKNALIDTVDPSKTSVLVENLEALGQKIDFVICNHAEQDHSGSLPVILGRYPKARIVTNEKCKALLIEHLDLKDERFDIVADGDTLSLGDRTLRFILLPWVHWPETMATYLEEDHILFSCDLLGSHLAQEELLVVDEGKNLTSAKRYYAEIMMPFRNLVKKNLDKLAPLTFDLIAPSHGPVYDHPDLILEAYRDWTSETVKNRVLLAYVSMHGSTRLMAEHLHTELSRRNIEVDLFDLAETDLSELAMAAVEAATIVLAAPTVLTQAHPAMVSAAYLINALKPKARFAALMGSYGWGGKAAEQLTGMLSGLKVTQLGSVFNKGIPKTQDYAAITELAQTIADRHREIGILA</sequence>